<accession>A0A1X2H3P3</accession>
<feature type="domain" description="Activator of Hsp90 ATPase AHSA1-like N-terminal" evidence="3">
    <location>
        <begin position="12"/>
        <end position="144"/>
    </location>
</feature>
<evidence type="ECO:0000313" key="4">
    <source>
        <dbReference type="EMBL" id="ORY91998.1"/>
    </source>
</evidence>
<dbReference type="OMA" id="GDCEVNQ"/>
<proteinExistence type="inferred from homology"/>
<dbReference type="PANTHER" id="PTHR13009">
    <property type="entry name" value="HEAT SHOCK PROTEIN 90 HSP90 CO-CHAPERONE AHA-1"/>
    <property type="match status" value="1"/>
</dbReference>
<dbReference type="STRING" id="13706.A0A1X2H3P3"/>
<dbReference type="EMBL" id="MCGN01000010">
    <property type="protein sequence ID" value="ORY91998.1"/>
    <property type="molecule type" value="Genomic_DNA"/>
</dbReference>
<dbReference type="InParanoid" id="A0A1X2H3P3"/>
<dbReference type="SUPFAM" id="SSF103111">
    <property type="entry name" value="Activator of Hsp90 ATPase, Aha1"/>
    <property type="match status" value="1"/>
</dbReference>
<protein>
    <submittedName>
        <fullName evidence="4">Activator of Hsp90 ATPase</fullName>
    </submittedName>
</protein>
<dbReference type="GO" id="GO:0001671">
    <property type="term" value="F:ATPase activator activity"/>
    <property type="evidence" value="ECO:0007669"/>
    <property type="project" value="InterPro"/>
</dbReference>
<dbReference type="InterPro" id="IPR015310">
    <property type="entry name" value="AHSA1-like_N"/>
</dbReference>
<evidence type="ECO:0000259" key="3">
    <source>
        <dbReference type="SMART" id="SM01000"/>
    </source>
</evidence>
<dbReference type="Pfam" id="PF09229">
    <property type="entry name" value="Aha1_N"/>
    <property type="match status" value="1"/>
</dbReference>
<dbReference type="InterPro" id="IPR036338">
    <property type="entry name" value="Aha1"/>
</dbReference>
<dbReference type="GO" id="GO:0005829">
    <property type="term" value="C:cytosol"/>
    <property type="evidence" value="ECO:0007669"/>
    <property type="project" value="TreeGrafter"/>
</dbReference>
<dbReference type="Gene3D" id="3.15.10.20">
    <property type="entry name" value="Activator of Hsp90 ATPase Aha1, N-terminal domain"/>
    <property type="match status" value="1"/>
</dbReference>
<dbReference type="SUPFAM" id="SSF55961">
    <property type="entry name" value="Bet v1-like"/>
    <property type="match status" value="1"/>
</dbReference>
<evidence type="ECO:0000313" key="5">
    <source>
        <dbReference type="Proteomes" id="UP000242180"/>
    </source>
</evidence>
<dbReference type="CDD" id="cd08892">
    <property type="entry name" value="SRPBCC_Aha1"/>
    <property type="match status" value="1"/>
</dbReference>
<dbReference type="SMART" id="SM01000">
    <property type="entry name" value="Aha1_N"/>
    <property type="match status" value="1"/>
</dbReference>
<sequence>MSNWKNVNNWVNKNCLNWAQAYFTEELLKVEVEKNGNKAKITRVDECTGDVDLNQRKGKIITIFDVQLKLSWEGTTADDQKASGKILIPEVAHDTDVDDYFDVSIDGNDSAKDAVRDLVKKEITPILRQKFAGFSEALIKAHGADVYIDPSQLGAAANKGAEQVTKERTSINTANKEPAAVASSASSASAPKSSNKVNTTTLEENVEFQTSAHELYETLLDTQRVCAWTRGPAKIAKEKNSPFELFNGNVRGEILELVPDQKIVQSWRLQSWPEGHYSTVTMTLDQRSDHVQLNVKQTGVPIGEEELTQRNWTGYYWRSIKATFGFGAVF</sequence>
<dbReference type="FunCoup" id="A0A1X2H3P3">
    <property type="interactions" value="889"/>
</dbReference>
<dbReference type="InterPro" id="IPR023393">
    <property type="entry name" value="START-like_dom_sf"/>
</dbReference>
<gene>
    <name evidence="4" type="ORF">BCR43DRAFT_445687</name>
</gene>
<evidence type="ECO:0000256" key="2">
    <source>
        <dbReference type="SAM" id="MobiDB-lite"/>
    </source>
</evidence>
<evidence type="ECO:0000256" key="1">
    <source>
        <dbReference type="ARBA" id="ARBA00006817"/>
    </source>
</evidence>
<dbReference type="Gene3D" id="3.30.530.20">
    <property type="match status" value="1"/>
</dbReference>
<dbReference type="AlphaFoldDB" id="A0A1X2H3P3"/>
<comment type="similarity">
    <text evidence="1">Belongs to the AHA1 family.</text>
</comment>
<feature type="compositionally biased region" description="Low complexity" evidence="2">
    <location>
        <begin position="178"/>
        <end position="197"/>
    </location>
</feature>
<dbReference type="Pfam" id="PF08327">
    <property type="entry name" value="AHSA1"/>
    <property type="match status" value="1"/>
</dbReference>
<name>A0A1X2H3P3_SYNRA</name>
<keyword evidence="5" id="KW-1185">Reference proteome</keyword>
<dbReference type="InterPro" id="IPR013538">
    <property type="entry name" value="ASHA1/2-like_C"/>
</dbReference>
<comment type="caution">
    <text evidence="4">The sequence shown here is derived from an EMBL/GenBank/DDBJ whole genome shotgun (WGS) entry which is preliminary data.</text>
</comment>
<dbReference type="PANTHER" id="PTHR13009:SF22">
    <property type="entry name" value="LD43819P"/>
    <property type="match status" value="1"/>
</dbReference>
<dbReference type="GO" id="GO:0006457">
    <property type="term" value="P:protein folding"/>
    <property type="evidence" value="ECO:0007669"/>
    <property type="project" value="TreeGrafter"/>
</dbReference>
<feature type="region of interest" description="Disordered" evidence="2">
    <location>
        <begin position="159"/>
        <end position="197"/>
    </location>
</feature>
<dbReference type="Proteomes" id="UP000242180">
    <property type="component" value="Unassembled WGS sequence"/>
</dbReference>
<organism evidence="4 5">
    <name type="scientific">Syncephalastrum racemosum</name>
    <name type="common">Filamentous fungus</name>
    <dbReference type="NCBI Taxonomy" id="13706"/>
    <lineage>
        <taxon>Eukaryota</taxon>
        <taxon>Fungi</taxon>
        <taxon>Fungi incertae sedis</taxon>
        <taxon>Mucoromycota</taxon>
        <taxon>Mucoromycotina</taxon>
        <taxon>Mucoromycetes</taxon>
        <taxon>Mucorales</taxon>
        <taxon>Syncephalastraceae</taxon>
        <taxon>Syncephalastrum</taxon>
    </lineage>
</organism>
<dbReference type="OrthoDB" id="567237at2759"/>
<reference evidence="4 5" key="1">
    <citation type="submission" date="2016-07" db="EMBL/GenBank/DDBJ databases">
        <title>Pervasive Adenine N6-methylation of Active Genes in Fungi.</title>
        <authorList>
            <consortium name="DOE Joint Genome Institute"/>
            <person name="Mondo S.J."/>
            <person name="Dannebaum R.O."/>
            <person name="Kuo R.C."/>
            <person name="Labutti K."/>
            <person name="Haridas S."/>
            <person name="Kuo A."/>
            <person name="Salamov A."/>
            <person name="Ahrendt S.R."/>
            <person name="Lipzen A."/>
            <person name="Sullivan W."/>
            <person name="Andreopoulos W.B."/>
            <person name="Clum A."/>
            <person name="Lindquist E."/>
            <person name="Daum C."/>
            <person name="Ramamoorthy G.K."/>
            <person name="Gryganskyi A."/>
            <person name="Culley D."/>
            <person name="Magnuson J.K."/>
            <person name="James T.Y."/>
            <person name="O'Malley M.A."/>
            <person name="Stajich J.E."/>
            <person name="Spatafora J.W."/>
            <person name="Visel A."/>
            <person name="Grigoriev I.V."/>
        </authorList>
    </citation>
    <scope>NUCLEOTIDE SEQUENCE [LARGE SCALE GENOMIC DNA]</scope>
    <source>
        <strain evidence="4 5">NRRL 2496</strain>
    </source>
</reference>
<dbReference type="GO" id="GO:0051087">
    <property type="term" value="F:protein-folding chaperone binding"/>
    <property type="evidence" value="ECO:0007669"/>
    <property type="project" value="InterPro"/>
</dbReference>